<feature type="region of interest" description="Disordered" evidence="1">
    <location>
        <begin position="127"/>
        <end position="146"/>
    </location>
</feature>
<gene>
    <name evidence="3" type="ORF">CCMP2556_LOCUS7790</name>
</gene>
<dbReference type="Proteomes" id="UP001642484">
    <property type="component" value="Unassembled WGS sequence"/>
</dbReference>
<dbReference type="InterPro" id="IPR001763">
    <property type="entry name" value="Rhodanese-like_dom"/>
</dbReference>
<protein>
    <recommendedName>
        <fullName evidence="2">Rhodanese domain-containing protein</fullName>
    </recommendedName>
</protein>
<accession>A0ABP0IQ64</accession>
<evidence type="ECO:0000313" key="3">
    <source>
        <dbReference type="EMBL" id="CAK9004727.1"/>
    </source>
</evidence>
<dbReference type="CDD" id="cd00158">
    <property type="entry name" value="RHOD"/>
    <property type="match status" value="1"/>
</dbReference>
<reference evidence="3 4" key="1">
    <citation type="submission" date="2024-02" db="EMBL/GenBank/DDBJ databases">
        <authorList>
            <person name="Chen Y."/>
            <person name="Shah S."/>
            <person name="Dougan E. K."/>
            <person name="Thang M."/>
            <person name="Chan C."/>
        </authorList>
    </citation>
    <scope>NUCLEOTIDE SEQUENCE [LARGE SCALE GENOMIC DNA]</scope>
</reference>
<dbReference type="SUPFAM" id="SSF52821">
    <property type="entry name" value="Rhodanese/Cell cycle control phosphatase"/>
    <property type="match status" value="1"/>
</dbReference>
<feature type="compositionally biased region" description="Low complexity" evidence="1">
    <location>
        <begin position="134"/>
        <end position="145"/>
    </location>
</feature>
<dbReference type="Gene3D" id="3.40.250.10">
    <property type="entry name" value="Rhodanese-like domain"/>
    <property type="match status" value="1"/>
</dbReference>
<dbReference type="SMART" id="SM00450">
    <property type="entry name" value="RHOD"/>
    <property type="match status" value="1"/>
</dbReference>
<keyword evidence="4" id="KW-1185">Reference proteome</keyword>
<dbReference type="EMBL" id="CAXAMN010003459">
    <property type="protein sequence ID" value="CAK9004727.1"/>
    <property type="molecule type" value="Genomic_DNA"/>
</dbReference>
<feature type="region of interest" description="Disordered" evidence="1">
    <location>
        <begin position="55"/>
        <end position="76"/>
    </location>
</feature>
<feature type="domain" description="Rhodanese" evidence="2">
    <location>
        <begin position="253"/>
        <end position="344"/>
    </location>
</feature>
<dbReference type="PROSITE" id="PS50206">
    <property type="entry name" value="RHODANESE_3"/>
    <property type="match status" value="1"/>
</dbReference>
<evidence type="ECO:0000256" key="1">
    <source>
        <dbReference type="SAM" id="MobiDB-lite"/>
    </source>
</evidence>
<dbReference type="InterPro" id="IPR036873">
    <property type="entry name" value="Rhodanese-like_dom_sf"/>
</dbReference>
<organism evidence="3 4">
    <name type="scientific">Durusdinium trenchii</name>
    <dbReference type="NCBI Taxonomy" id="1381693"/>
    <lineage>
        <taxon>Eukaryota</taxon>
        <taxon>Sar</taxon>
        <taxon>Alveolata</taxon>
        <taxon>Dinophyceae</taxon>
        <taxon>Suessiales</taxon>
        <taxon>Symbiodiniaceae</taxon>
        <taxon>Durusdinium</taxon>
    </lineage>
</organism>
<evidence type="ECO:0000313" key="4">
    <source>
        <dbReference type="Proteomes" id="UP001642484"/>
    </source>
</evidence>
<sequence length="345" mass="37801">MVTFAIICITVNDCKLDPVTAPRRCERKKMHENACFRRVSQACIIVESSTGPDATFVPHNSTHSARAQDKRRPGRSRKFRGITMAHGRITMTHGKPSFRGPLLSVLLMLFLAYLEITFSLPLGSQTRLEHETPETPSATPSPSSTCRSLRLGMIAATVGGIPWASWAQSVQYNAQLGGDLSEAQKKKIKEYLSKQSAAQGAPAVIGDHTMKVYVPPTSEELTVGSNAFKARVAQVRPILGDRLIEVPQAVEMIKKGAAFVDVRTREQIQSQTNGQIPADATVIPFDDWVGGIPPVFRGKKIILTCWKGNKSTLAWESLRSQFADAYVLKGGFNAWEADGLPIKTI</sequence>
<comment type="caution">
    <text evidence="3">The sequence shown here is derived from an EMBL/GenBank/DDBJ whole genome shotgun (WGS) entry which is preliminary data.</text>
</comment>
<feature type="compositionally biased region" description="Polar residues" evidence="1">
    <location>
        <begin position="55"/>
        <end position="65"/>
    </location>
</feature>
<dbReference type="Pfam" id="PF00581">
    <property type="entry name" value="Rhodanese"/>
    <property type="match status" value="1"/>
</dbReference>
<name>A0ABP0IQ64_9DINO</name>
<proteinExistence type="predicted"/>
<evidence type="ECO:0000259" key="2">
    <source>
        <dbReference type="PROSITE" id="PS50206"/>
    </source>
</evidence>